<evidence type="ECO:0000259" key="1">
    <source>
        <dbReference type="PROSITE" id="PS51819"/>
    </source>
</evidence>
<dbReference type="Gene3D" id="3.10.180.10">
    <property type="entry name" value="2,3-Dihydroxybiphenyl 1,2-Dioxygenase, domain 1"/>
    <property type="match status" value="1"/>
</dbReference>
<dbReference type="InterPro" id="IPR029068">
    <property type="entry name" value="Glyas_Bleomycin-R_OHBP_Dase"/>
</dbReference>
<dbReference type="SUPFAM" id="SSF54593">
    <property type="entry name" value="Glyoxalase/Bleomycin resistance protein/Dihydroxybiphenyl dioxygenase"/>
    <property type="match status" value="1"/>
</dbReference>
<sequence>MRSRLNLILLGVADVARSADFYSALGWQRSPRGSAAFVLFDLGGVAVALQSREAMACDAAYPDATGSGFAGMALAYIARNADDVYRVLDKAVALGATLAVPARATAWGHSGYFRDLDGHLVEVLYEDGWQFDAHDNLVLD</sequence>
<protein>
    <submittedName>
        <fullName evidence="2">VOC family protein</fullName>
    </submittedName>
</protein>
<organism evidence="2 3">
    <name type="scientific">Vogesella aquatica</name>
    <dbReference type="NCBI Taxonomy" id="2984206"/>
    <lineage>
        <taxon>Bacteria</taxon>
        <taxon>Pseudomonadati</taxon>
        <taxon>Pseudomonadota</taxon>
        <taxon>Betaproteobacteria</taxon>
        <taxon>Neisseriales</taxon>
        <taxon>Chromobacteriaceae</taxon>
        <taxon>Vogesella</taxon>
    </lineage>
</organism>
<dbReference type="InterPro" id="IPR037523">
    <property type="entry name" value="VOC_core"/>
</dbReference>
<evidence type="ECO:0000313" key="2">
    <source>
        <dbReference type="EMBL" id="MDC7717817.1"/>
    </source>
</evidence>
<dbReference type="PANTHER" id="PTHR36503">
    <property type="entry name" value="BLR2520 PROTEIN"/>
    <property type="match status" value="1"/>
</dbReference>
<accession>A0ABT5IZ44</accession>
<proteinExistence type="predicted"/>
<dbReference type="Pfam" id="PF00903">
    <property type="entry name" value="Glyoxalase"/>
    <property type="match status" value="1"/>
</dbReference>
<keyword evidence="3" id="KW-1185">Reference proteome</keyword>
<dbReference type="Proteomes" id="UP001219956">
    <property type="component" value="Unassembled WGS sequence"/>
</dbReference>
<evidence type="ECO:0000313" key="3">
    <source>
        <dbReference type="Proteomes" id="UP001219956"/>
    </source>
</evidence>
<reference evidence="2 3" key="1">
    <citation type="submission" date="2023-01" db="EMBL/GenBank/DDBJ databases">
        <title>Novel species of the genus Vogesella isolated from rivers.</title>
        <authorList>
            <person name="Lu H."/>
        </authorList>
    </citation>
    <scope>NUCLEOTIDE SEQUENCE [LARGE SCALE GENOMIC DNA]</scope>
    <source>
        <strain evidence="2 3">DC21W</strain>
    </source>
</reference>
<comment type="caution">
    <text evidence="2">The sequence shown here is derived from an EMBL/GenBank/DDBJ whole genome shotgun (WGS) entry which is preliminary data.</text>
</comment>
<dbReference type="EMBL" id="JAQQLF010000013">
    <property type="protein sequence ID" value="MDC7717817.1"/>
    <property type="molecule type" value="Genomic_DNA"/>
</dbReference>
<dbReference type="InterPro" id="IPR004360">
    <property type="entry name" value="Glyas_Fos-R_dOase_dom"/>
</dbReference>
<feature type="domain" description="VOC" evidence="1">
    <location>
        <begin position="4"/>
        <end position="126"/>
    </location>
</feature>
<dbReference type="PROSITE" id="PS51819">
    <property type="entry name" value="VOC"/>
    <property type="match status" value="1"/>
</dbReference>
<gene>
    <name evidence="2" type="ORF">PQU95_11405</name>
</gene>
<name>A0ABT5IZ44_9NEIS</name>
<dbReference type="RefSeq" id="WP_272752127.1">
    <property type="nucleotide sequence ID" value="NZ_JAQQLF010000013.1"/>
</dbReference>
<dbReference type="PANTHER" id="PTHR36503:SF1">
    <property type="entry name" value="BLR2520 PROTEIN"/>
    <property type="match status" value="1"/>
</dbReference>